<reference evidence="3" key="1">
    <citation type="journal article" date="2013" name="Science">
        <title>Comparative analysis of bat genomes provides insight into the evolution of flight and immunity.</title>
        <authorList>
            <person name="Zhang G."/>
            <person name="Cowled C."/>
            <person name="Shi Z."/>
            <person name="Huang Z."/>
            <person name="Bishop-Lilly K.A."/>
            <person name="Fang X."/>
            <person name="Wynne J.W."/>
            <person name="Xiong Z."/>
            <person name="Baker M.L."/>
            <person name="Zhao W."/>
            <person name="Tachedjian M."/>
            <person name="Zhu Y."/>
            <person name="Zhou P."/>
            <person name="Jiang X."/>
            <person name="Ng J."/>
            <person name="Yang L."/>
            <person name="Wu L."/>
            <person name="Xiao J."/>
            <person name="Feng Y."/>
            <person name="Chen Y."/>
            <person name="Sun X."/>
            <person name="Zhang Y."/>
            <person name="Marsh G.A."/>
            <person name="Crameri G."/>
            <person name="Broder C.C."/>
            <person name="Frey K.G."/>
            <person name="Wang L.F."/>
            <person name="Wang J."/>
        </authorList>
    </citation>
    <scope>NUCLEOTIDE SEQUENCE [LARGE SCALE GENOMIC DNA]</scope>
</reference>
<dbReference type="Proteomes" id="UP000010556">
    <property type="component" value="Unassembled WGS sequence"/>
</dbReference>
<organism evidence="2 3">
    <name type="scientific">Myotis davidii</name>
    <name type="common">David's myotis</name>
    <dbReference type="NCBI Taxonomy" id="225400"/>
    <lineage>
        <taxon>Eukaryota</taxon>
        <taxon>Metazoa</taxon>
        <taxon>Chordata</taxon>
        <taxon>Craniata</taxon>
        <taxon>Vertebrata</taxon>
        <taxon>Euteleostomi</taxon>
        <taxon>Mammalia</taxon>
        <taxon>Eutheria</taxon>
        <taxon>Laurasiatheria</taxon>
        <taxon>Chiroptera</taxon>
        <taxon>Yangochiroptera</taxon>
        <taxon>Vespertilionidae</taxon>
        <taxon>Myotis</taxon>
    </lineage>
</organism>
<dbReference type="AlphaFoldDB" id="L5MB43"/>
<proteinExistence type="predicted"/>
<dbReference type="Gene3D" id="1.20.5.1500">
    <property type="match status" value="1"/>
</dbReference>
<gene>
    <name evidence="2" type="ORF">MDA_GLEAN10000131</name>
</gene>
<dbReference type="SUPFAM" id="SSF143113">
    <property type="entry name" value="NAP-like"/>
    <property type="match status" value="1"/>
</dbReference>
<feature type="region of interest" description="Disordered" evidence="1">
    <location>
        <begin position="23"/>
        <end position="61"/>
    </location>
</feature>
<dbReference type="EMBL" id="KB102063">
    <property type="protein sequence ID" value="ELK35844.1"/>
    <property type="molecule type" value="Genomic_DNA"/>
</dbReference>
<dbReference type="InterPro" id="IPR037231">
    <property type="entry name" value="NAP-like_sf"/>
</dbReference>
<protein>
    <submittedName>
        <fullName evidence="2">Testis-specific Y-encoded protein 10</fullName>
    </submittedName>
</protein>
<name>L5MB43_MYODS</name>
<accession>L5MB43</accession>
<evidence type="ECO:0000313" key="2">
    <source>
        <dbReference type="EMBL" id="ELK35844.1"/>
    </source>
</evidence>
<evidence type="ECO:0000256" key="1">
    <source>
        <dbReference type="SAM" id="MobiDB-lite"/>
    </source>
</evidence>
<evidence type="ECO:0000313" key="3">
    <source>
        <dbReference type="Proteomes" id="UP000010556"/>
    </source>
</evidence>
<sequence>MEEQLIAGEQFVQHGERKCTMEAVEQVGELEPQSKAKAKQKEEEPVQQEQAHSGPGAKSAWSPLEVLQTLQLEMEPVNEQASRAFSRLGCRTWKRLNSYFERRSLNIRGIPGFWLTAVSLRVEEQDH</sequence>
<keyword evidence="3" id="KW-1185">Reference proteome</keyword>